<evidence type="ECO:0000313" key="3">
    <source>
        <dbReference type="Proteomes" id="UP000244896"/>
    </source>
</evidence>
<dbReference type="EMBL" id="CP023004">
    <property type="protein sequence ID" value="AWI09883.1"/>
    <property type="molecule type" value="Genomic_DNA"/>
</dbReference>
<accession>A0A2U8E4U4</accession>
<gene>
    <name evidence="2" type="ORF">CKA38_12045</name>
</gene>
<dbReference type="Proteomes" id="UP000244896">
    <property type="component" value="Chromosome"/>
</dbReference>
<feature type="region of interest" description="Disordered" evidence="1">
    <location>
        <begin position="160"/>
        <end position="179"/>
    </location>
</feature>
<protein>
    <submittedName>
        <fullName evidence="2">Uncharacterized protein</fullName>
    </submittedName>
</protein>
<name>A0A2U8E4U4_9BACT</name>
<reference evidence="2 3" key="1">
    <citation type="journal article" date="2018" name="Syst. Appl. Microbiol.">
        <title>Ereboglobus luteus gen. nov. sp. nov. from cockroach guts, and new insights into the oxygen relationship of the genera Opitutus and Didymococcus (Verrucomicrobia: Opitutaceae).</title>
        <authorList>
            <person name="Tegtmeier D."/>
            <person name="Belitz A."/>
            <person name="Radek R."/>
            <person name="Heimerl T."/>
            <person name="Brune A."/>
        </authorList>
    </citation>
    <scope>NUCLEOTIDE SEQUENCE [LARGE SCALE GENOMIC DNA]</scope>
    <source>
        <strain evidence="2 3">Ho45</strain>
    </source>
</reference>
<evidence type="ECO:0000256" key="1">
    <source>
        <dbReference type="SAM" id="MobiDB-lite"/>
    </source>
</evidence>
<proteinExistence type="predicted"/>
<dbReference type="AlphaFoldDB" id="A0A2U8E4U4"/>
<evidence type="ECO:0000313" key="2">
    <source>
        <dbReference type="EMBL" id="AWI09883.1"/>
    </source>
</evidence>
<organism evidence="2 3">
    <name type="scientific">Ereboglobus luteus</name>
    <dbReference type="NCBI Taxonomy" id="1796921"/>
    <lineage>
        <taxon>Bacteria</taxon>
        <taxon>Pseudomonadati</taxon>
        <taxon>Verrucomicrobiota</taxon>
        <taxon>Opitutia</taxon>
        <taxon>Opitutales</taxon>
        <taxon>Opitutaceae</taxon>
        <taxon>Ereboglobus</taxon>
    </lineage>
</organism>
<keyword evidence="3" id="KW-1185">Reference proteome</keyword>
<dbReference type="KEGG" id="elut:CKA38_12045"/>
<sequence length="179" mass="20921">MAIVLLSVGVFGLKKKLILKTSDRQIVLLCDYYFNSAPLNRIACTVELIDNANKMRLLSFTNYNKSQFNGLIASYKIMKYKTLIDSGNLDQAKKLIEELDLNRSETIEYLFWNIVDDAGRISLEKALTEMAKTEEMNRREYTRESFKDYLTKERDRIWRQKKNGGEGNKSEGRKRVRLM</sequence>